<evidence type="ECO:0000313" key="2">
    <source>
        <dbReference type="Proteomes" id="UP000325081"/>
    </source>
</evidence>
<proteinExistence type="predicted"/>
<dbReference type="OrthoDB" id="1668700at2759"/>
<sequence length="197" mass="22192">MDFGFQLPSKCPCSFSSDSVEHLFLHCTLARDVWLFVIHFFDLSLEVGLFDIFHQCWDITGRSLAIRQICRLLPLIVLWALWLISTRILLDGGVPALSSVLQNITGMFQAITGLRPVRTSSSDSSLMGCNFLFCRKLQRVVLPICWQLPQHDALKLDVDGSALNVVSKLFSSLVYPLSTARMPLSSILASFAPYRRR</sequence>
<protein>
    <submittedName>
        <fullName evidence="1">RNA-directed DNA polymerase (Reversetranscriptase)-related family protein</fullName>
    </submittedName>
</protein>
<comment type="caution">
    <text evidence="1">The sequence shown here is derived from an EMBL/GenBank/DDBJ whole genome shotgun (WGS) entry which is preliminary data.</text>
</comment>
<dbReference type="EMBL" id="BKCP01004113">
    <property type="protein sequence ID" value="GER29606.1"/>
    <property type="molecule type" value="Genomic_DNA"/>
</dbReference>
<keyword evidence="2" id="KW-1185">Reference proteome</keyword>
<keyword evidence="1" id="KW-0548">Nucleotidyltransferase</keyword>
<accession>A0A5A7PAN6</accession>
<organism evidence="1 2">
    <name type="scientific">Striga asiatica</name>
    <name type="common">Asiatic witchweed</name>
    <name type="synonym">Buchnera asiatica</name>
    <dbReference type="NCBI Taxonomy" id="4170"/>
    <lineage>
        <taxon>Eukaryota</taxon>
        <taxon>Viridiplantae</taxon>
        <taxon>Streptophyta</taxon>
        <taxon>Embryophyta</taxon>
        <taxon>Tracheophyta</taxon>
        <taxon>Spermatophyta</taxon>
        <taxon>Magnoliopsida</taxon>
        <taxon>eudicotyledons</taxon>
        <taxon>Gunneridae</taxon>
        <taxon>Pentapetalae</taxon>
        <taxon>asterids</taxon>
        <taxon>lamiids</taxon>
        <taxon>Lamiales</taxon>
        <taxon>Orobanchaceae</taxon>
        <taxon>Buchnereae</taxon>
        <taxon>Striga</taxon>
    </lineage>
</organism>
<reference evidence="2" key="1">
    <citation type="journal article" date="2019" name="Curr. Biol.">
        <title>Genome Sequence of Striga asiatica Provides Insight into the Evolution of Plant Parasitism.</title>
        <authorList>
            <person name="Yoshida S."/>
            <person name="Kim S."/>
            <person name="Wafula E.K."/>
            <person name="Tanskanen J."/>
            <person name="Kim Y.M."/>
            <person name="Honaas L."/>
            <person name="Yang Z."/>
            <person name="Spallek T."/>
            <person name="Conn C.E."/>
            <person name="Ichihashi Y."/>
            <person name="Cheong K."/>
            <person name="Cui S."/>
            <person name="Der J.P."/>
            <person name="Gundlach H."/>
            <person name="Jiao Y."/>
            <person name="Hori C."/>
            <person name="Ishida J.K."/>
            <person name="Kasahara H."/>
            <person name="Kiba T."/>
            <person name="Kim M.S."/>
            <person name="Koo N."/>
            <person name="Laohavisit A."/>
            <person name="Lee Y.H."/>
            <person name="Lumba S."/>
            <person name="McCourt P."/>
            <person name="Mortimer J.C."/>
            <person name="Mutuku J.M."/>
            <person name="Nomura T."/>
            <person name="Sasaki-Sekimoto Y."/>
            <person name="Seto Y."/>
            <person name="Wang Y."/>
            <person name="Wakatake T."/>
            <person name="Sakakibara H."/>
            <person name="Demura T."/>
            <person name="Yamaguchi S."/>
            <person name="Yoneyama K."/>
            <person name="Manabe R.I."/>
            <person name="Nelson D.C."/>
            <person name="Schulman A.H."/>
            <person name="Timko M.P."/>
            <person name="dePamphilis C.W."/>
            <person name="Choi D."/>
            <person name="Shirasu K."/>
        </authorList>
    </citation>
    <scope>NUCLEOTIDE SEQUENCE [LARGE SCALE GENOMIC DNA]</scope>
    <source>
        <strain evidence="2">cv. UVA1</strain>
    </source>
</reference>
<dbReference type="AlphaFoldDB" id="A0A5A7PAN6"/>
<gene>
    <name evidence="1" type="ORF">STAS_05479</name>
</gene>
<keyword evidence="1" id="KW-0808">Transferase</keyword>
<dbReference type="Proteomes" id="UP000325081">
    <property type="component" value="Unassembled WGS sequence"/>
</dbReference>
<dbReference type="GO" id="GO:0003964">
    <property type="term" value="F:RNA-directed DNA polymerase activity"/>
    <property type="evidence" value="ECO:0007669"/>
    <property type="project" value="UniProtKB-KW"/>
</dbReference>
<evidence type="ECO:0000313" key="1">
    <source>
        <dbReference type="EMBL" id="GER29606.1"/>
    </source>
</evidence>
<keyword evidence="1" id="KW-0695">RNA-directed DNA polymerase</keyword>
<name>A0A5A7PAN6_STRAF</name>